<dbReference type="InterPro" id="IPR032675">
    <property type="entry name" value="LRR_dom_sf"/>
</dbReference>
<dbReference type="AlphaFoldDB" id="A0A0D2NKH3"/>
<sequence>MSAHSVNSPIHRLDFDVLSCIFKINADISYYRALETTLATCRVCHDWRNFMLSTSSIWAHLIDFGDRQWYTVEGRRELILRSGTAFLSIKVPSLHTSSLHAAKIILNVVGENLQRLQELDVTLACQYVDQWRLLYQPAPHLESFGITFTQEWTEFNQIFSSLFGGSAPMLRKLRFNGHRSNFAARPSWLNQLRSLELTVQLTVSEMLEVLMVTKNLVNLRLDQMLADHTNSTLPVVSLPKLAHLDFHPYGELTSSAVLLDHLCIPPACSLTFLARAINLGEMTKKSTFAPVIRAISSHAQSHIAYHAPQQLNLTIRVDQFILKTETHSDGPTFEFNVGVSWASVFPTRTLTLLLSEFALPGLSKVTLFDCEINSVNRPIPGFTVFMTSLPSVKAITTDKYSLRHLRAWSILKGADTGPQIGFPALKLLKLVSHPPVYWHQRFSRFDNVPDPVSAYVKARIARGHAISVIDFTEDALDVLPDMVFLRKAVGLKVHWRQCGVAKIREYICGTGSPQRVESV</sequence>
<name>A0A0D2NKH3_HYPSF</name>
<gene>
    <name evidence="1" type="ORF">HYPSUDRAFT_204611</name>
</gene>
<proteinExistence type="predicted"/>
<evidence type="ECO:0000313" key="1">
    <source>
        <dbReference type="EMBL" id="KJA19394.1"/>
    </source>
</evidence>
<keyword evidence="2" id="KW-1185">Reference proteome</keyword>
<evidence type="ECO:0000313" key="2">
    <source>
        <dbReference type="Proteomes" id="UP000054270"/>
    </source>
</evidence>
<accession>A0A0D2NKH3</accession>
<dbReference type="OrthoDB" id="3130276at2759"/>
<protein>
    <recommendedName>
        <fullName evidence="3">F-box domain-containing protein</fullName>
    </recommendedName>
</protein>
<organism evidence="1 2">
    <name type="scientific">Hypholoma sublateritium (strain FD-334 SS-4)</name>
    <dbReference type="NCBI Taxonomy" id="945553"/>
    <lineage>
        <taxon>Eukaryota</taxon>
        <taxon>Fungi</taxon>
        <taxon>Dikarya</taxon>
        <taxon>Basidiomycota</taxon>
        <taxon>Agaricomycotina</taxon>
        <taxon>Agaricomycetes</taxon>
        <taxon>Agaricomycetidae</taxon>
        <taxon>Agaricales</taxon>
        <taxon>Agaricineae</taxon>
        <taxon>Strophariaceae</taxon>
        <taxon>Hypholoma</taxon>
    </lineage>
</organism>
<dbReference type="EMBL" id="KN817578">
    <property type="protein sequence ID" value="KJA19394.1"/>
    <property type="molecule type" value="Genomic_DNA"/>
</dbReference>
<evidence type="ECO:0008006" key="3">
    <source>
        <dbReference type="Google" id="ProtNLM"/>
    </source>
</evidence>
<dbReference type="Proteomes" id="UP000054270">
    <property type="component" value="Unassembled WGS sequence"/>
</dbReference>
<dbReference type="Gene3D" id="3.80.10.10">
    <property type="entry name" value="Ribonuclease Inhibitor"/>
    <property type="match status" value="1"/>
</dbReference>
<reference evidence="2" key="1">
    <citation type="submission" date="2014-04" db="EMBL/GenBank/DDBJ databases">
        <title>Evolutionary Origins and Diversification of the Mycorrhizal Mutualists.</title>
        <authorList>
            <consortium name="DOE Joint Genome Institute"/>
            <consortium name="Mycorrhizal Genomics Consortium"/>
            <person name="Kohler A."/>
            <person name="Kuo A."/>
            <person name="Nagy L.G."/>
            <person name="Floudas D."/>
            <person name="Copeland A."/>
            <person name="Barry K.W."/>
            <person name="Cichocki N."/>
            <person name="Veneault-Fourrey C."/>
            <person name="LaButti K."/>
            <person name="Lindquist E.A."/>
            <person name="Lipzen A."/>
            <person name="Lundell T."/>
            <person name="Morin E."/>
            <person name="Murat C."/>
            <person name="Riley R."/>
            <person name="Ohm R."/>
            <person name="Sun H."/>
            <person name="Tunlid A."/>
            <person name="Henrissat B."/>
            <person name="Grigoriev I.V."/>
            <person name="Hibbett D.S."/>
            <person name="Martin F."/>
        </authorList>
    </citation>
    <scope>NUCLEOTIDE SEQUENCE [LARGE SCALE GENOMIC DNA]</scope>
    <source>
        <strain evidence="2">FD-334 SS-4</strain>
    </source>
</reference>